<dbReference type="AlphaFoldDB" id="A0A1I2GB35"/>
<evidence type="ECO:0000256" key="1">
    <source>
        <dbReference type="SAM" id="Phobius"/>
    </source>
</evidence>
<dbReference type="RefSeq" id="WP_093615362.1">
    <property type="nucleotide sequence ID" value="NZ_BOMT01000024.1"/>
</dbReference>
<keyword evidence="1" id="KW-1133">Transmembrane helix</keyword>
<proteinExistence type="predicted"/>
<protein>
    <submittedName>
        <fullName evidence="2">Uncharacterized protein</fullName>
    </submittedName>
</protein>
<dbReference type="OrthoDB" id="3359627at2"/>
<sequence>MPDLRGRLLALLTDGKSGDGRGWHSEVRGSLERISAVGGGLLIFGTVASLLDVTGWAALALVVAGGIGFATAVGRWRSSPRQAVTGGAVALVSLLWIGFLQADADPDFSLQVAVQASGTECGGGYVVPGEPGDLDEVPGTGLAGWAAENGGIPAELLGITLTIDTENEEKVTLHDIRPVVTKRSRPSTGTQVSVAGCGGDLVYRWMSLDFDSDPPKRSVQVDEIAEQDSPPAERKPIAFPYSVSSTDPENFYLFSSTSRDDVEFHLEIDWAFHGRRGTLRVDDNGSPFRINAVGPDTLKCIYPADRNFPADTPAGCPGRR</sequence>
<reference evidence="2 3" key="1">
    <citation type="submission" date="2016-10" db="EMBL/GenBank/DDBJ databases">
        <authorList>
            <person name="de Groot N.N."/>
        </authorList>
    </citation>
    <scope>NUCLEOTIDE SEQUENCE [LARGE SCALE GENOMIC DNA]</scope>
    <source>
        <strain evidence="2 3">DSM 43019</strain>
    </source>
</reference>
<evidence type="ECO:0000313" key="2">
    <source>
        <dbReference type="EMBL" id="SFF13966.1"/>
    </source>
</evidence>
<name>A0A1I2GB35_9ACTN</name>
<keyword evidence="1" id="KW-0812">Transmembrane</keyword>
<feature type="transmembrane region" description="Helical" evidence="1">
    <location>
        <begin position="83"/>
        <end position="102"/>
    </location>
</feature>
<keyword evidence="1" id="KW-0472">Membrane</keyword>
<dbReference type="STRING" id="35752.SAMN05421541_106335"/>
<dbReference type="EMBL" id="FONV01000006">
    <property type="protein sequence ID" value="SFF13966.1"/>
    <property type="molecule type" value="Genomic_DNA"/>
</dbReference>
<dbReference type="Proteomes" id="UP000199645">
    <property type="component" value="Unassembled WGS sequence"/>
</dbReference>
<evidence type="ECO:0000313" key="3">
    <source>
        <dbReference type="Proteomes" id="UP000199645"/>
    </source>
</evidence>
<keyword evidence="3" id="KW-1185">Reference proteome</keyword>
<organism evidence="2 3">
    <name type="scientific">Actinoplanes philippinensis</name>
    <dbReference type="NCBI Taxonomy" id="35752"/>
    <lineage>
        <taxon>Bacteria</taxon>
        <taxon>Bacillati</taxon>
        <taxon>Actinomycetota</taxon>
        <taxon>Actinomycetes</taxon>
        <taxon>Micromonosporales</taxon>
        <taxon>Micromonosporaceae</taxon>
        <taxon>Actinoplanes</taxon>
    </lineage>
</organism>
<feature type="transmembrane region" description="Helical" evidence="1">
    <location>
        <begin position="57"/>
        <end position="76"/>
    </location>
</feature>
<gene>
    <name evidence="2" type="ORF">SAMN05421541_106335</name>
</gene>
<accession>A0A1I2GB35</accession>